<dbReference type="Proteomes" id="UP000323142">
    <property type="component" value="Unassembled WGS sequence"/>
</dbReference>
<evidence type="ECO:0000313" key="1">
    <source>
        <dbReference type="EMBL" id="KAA2236713.1"/>
    </source>
</evidence>
<name>A0A5B2VB09_9HYPH</name>
<reference evidence="1 2" key="1">
    <citation type="submission" date="2019-09" db="EMBL/GenBank/DDBJ databases">
        <title>Salinarimonas rosea gen. nov., sp. nov., a new member of the a-2 subgroup of the Proteobacteria.</title>
        <authorList>
            <person name="Liu J."/>
        </authorList>
    </citation>
    <scope>NUCLEOTIDE SEQUENCE [LARGE SCALE GENOMIC DNA]</scope>
    <source>
        <strain evidence="1 2">BN140002</strain>
    </source>
</reference>
<gene>
    <name evidence="1" type="ORF">F0L46_13170</name>
</gene>
<accession>A0A5B2VB09</accession>
<dbReference type="InterPro" id="IPR052572">
    <property type="entry name" value="UPF0153_domain"/>
</dbReference>
<evidence type="ECO:0000313" key="2">
    <source>
        <dbReference type="Proteomes" id="UP000323142"/>
    </source>
</evidence>
<reference evidence="1 2" key="2">
    <citation type="submission" date="2019-09" db="EMBL/GenBank/DDBJ databases">
        <authorList>
            <person name="Jin C."/>
        </authorList>
    </citation>
    <scope>NUCLEOTIDE SEQUENCE [LARGE SCALE GENOMIC DNA]</scope>
    <source>
        <strain evidence="1 2">BN140002</strain>
    </source>
</reference>
<dbReference type="EMBL" id="VUOA01000023">
    <property type="protein sequence ID" value="KAA2236713.1"/>
    <property type="molecule type" value="Genomic_DNA"/>
</dbReference>
<proteinExistence type="predicted"/>
<dbReference type="PANTHER" id="PTHR36931">
    <property type="entry name" value="UPF0153 PROTEIN YEIW"/>
    <property type="match status" value="1"/>
</dbReference>
<dbReference type="RefSeq" id="WP_149818241.1">
    <property type="nucleotide sequence ID" value="NZ_VUOA01000023.1"/>
</dbReference>
<comment type="caution">
    <text evidence="1">The sequence shown here is derived from an EMBL/GenBank/DDBJ whole genome shotgun (WGS) entry which is preliminary data.</text>
</comment>
<sequence length="180" mass="20147">MQLDPTQFVTTPAPGRSCGTCTLCCKVFDVPSLEKPMGQWCRHCVQGRGCNIHETRPAHCRAFFCMWMTEGWIGPEWKPERSKLVLTMNPVNRFLLVQVDPGAPAAWKKEPYYGQLKRWSQAALAEKRHVVVFINKLATVILPDRDVPVGTVEAGDRLVFKERATPKGPVIDVEKVSAAA</sequence>
<dbReference type="OrthoDB" id="7202843at2"/>
<evidence type="ECO:0008006" key="3">
    <source>
        <dbReference type="Google" id="ProtNLM"/>
    </source>
</evidence>
<dbReference type="AlphaFoldDB" id="A0A5B2VB09"/>
<protein>
    <recommendedName>
        <fullName evidence="3">Zinc/iron-chelating domain-containing protein</fullName>
    </recommendedName>
</protein>
<dbReference type="PANTHER" id="PTHR36931:SF1">
    <property type="entry name" value="UPF0153 PROTEIN YEIW"/>
    <property type="match status" value="1"/>
</dbReference>
<keyword evidence="2" id="KW-1185">Reference proteome</keyword>
<organism evidence="1 2">
    <name type="scientific">Salinarimonas soli</name>
    <dbReference type="NCBI Taxonomy" id="1638099"/>
    <lineage>
        <taxon>Bacteria</taxon>
        <taxon>Pseudomonadati</taxon>
        <taxon>Pseudomonadota</taxon>
        <taxon>Alphaproteobacteria</taxon>
        <taxon>Hyphomicrobiales</taxon>
        <taxon>Salinarimonadaceae</taxon>
        <taxon>Salinarimonas</taxon>
    </lineage>
</organism>